<organism evidence="2 3">
    <name type="scientific">Ataeniobius toweri</name>
    <dbReference type="NCBI Taxonomy" id="208326"/>
    <lineage>
        <taxon>Eukaryota</taxon>
        <taxon>Metazoa</taxon>
        <taxon>Chordata</taxon>
        <taxon>Craniata</taxon>
        <taxon>Vertebrata</taxon>
        <taxon>Euteleostomi</taxon>
        <taxon>Actinopterygii</taxon>
        <taxon>Neopterygii</taxon>
        <taxon>Teleostei</taxon>
        <taxon>Neoteleostei</taxon>
        <taxon>Acanthomorphata</taxon>
        <taxon>Ovalentaria</taxon>
        <taxon>Atherinomorphae</taxon>
        <taxon>Cyprinodontiformes</taxon>
        <taxon>Goodeidae</taxon>
        <taxon>Ataeniobius</taxon>
    </lineage>
</organism>
<accession>A0ABU7AY86</accession>
<reference evidence="2 3" key="1">
    <citation type="submission" date="2021-07" db="EMBL/GenBank/DDBJ databases">
        <authorList>
            <person name="Palmer J.M."/>
        </authorList>
    </citation>
    <scope>NUCLEOTIDE SEQUENCE [LARGE SCALE GENOMIC DNA]</scope>
    <source>
        <strain evidence="2 3">AT_MEX2019</strain>
        <tissue evidence="2">Muscle</tissue>
    </source>
</reference>
<proteinExistence type="predicted"/>
<sequence length="213" mass="23771">MFSEDVCCKKCKGLQDTYLRERRKELESRRSGGAAGAVNKWRFSAVLSFLDPFVTARPTTSNTDRVEETTEDLTAPAQDQETSETKETNRDNTEDRSPPAETPAKSLVSEFQVPASSSSAAACTPIGRRRVRPREDPSAVERVLLEALQNQPPPPPPPTPMRVFSSNEHFLISLAQSLDRLPPHEQDLLKLQIMKVIVDHSTVVLNLEHLDPQ</sequence>
<evidence type="ECO:0000313" key="2">
    <source>
        <dbReference type="EMBL" id="MED6242289.1"/>
    </source>
</evidence>
<feature type="region of interest" description="Disordered" evidence="1">
    <location>
        <begin position="56"/>
        <end position="135"/>
    </location>
</feature>
<dbReference type="PANTHER" id="PTHR12243">
    <property type="entry name" value="MADF DOMAIN TRANSCRIPTION FACTOR"/>
    <property type="match status" value="1"/>
</dbReference>
<evidence type="ECO:0000313" key="3">
    <source>
        <dbReference type="Proteomes" id="UP001345963"/>
    </source>
</evidence>
<dbReference type="PANTHER" id="PTHR12243:SF67">
    <property type="entry name" value="COREPRESSOR OF PANGOLIN, ISOFORM A-RELATED"/>
    <property type="match status" value="1"/>
</dbReference>
<name>A0ABU7AY86_9TELE</name>
<comment type="caution">
    <text evidence="2">The sequence shown here is derived from an EMBL/GenBank/DDBJ whole genome shotgun (WGS) entry which is preliminary data.</text>
</comment>
<feature type="compositionally biased region" description="Basic and acidic residues" evidence="1">
    <location>
        <begin position="83"/>
        <end position="98"/>
    </location>
</feature>
<evidence type="ECO:0000256" key="1">
    <source>
        <dbReference type="SAM" id="MobiDB-lite"/>
    </source>
</evidence>
<dbReference type="Proteomes" id="UP001345963">
    <property type="component" value="Unassembled WGS sequence"/>
</dbReference>
<evidence type="ECO:0008006" key="4">
    <source>
        <dbReference type="Google" id="ProtNLM"/>
    </source>
</evidence>
<dbReference type="InterPro" id="IPR039353">
    <property type="entry name" value="TF_Adf1"/>
</dbReference>
<keyword evidence="3" id="KW-1185">Reference proteome</keyword>
<gene>
    <name evidence="2" type="ORF">ATANTOWER_002463</name>
</gene>
<dbReference type="EMBL" id="JAHUTI010030754">
    <property type="protein sequence ID" value="MED6242289.1"/>
    <property type="molecule type" value="Genomic_DNA"/>
</dbReference>
<protein>
    <recommendedName>
        <fullName evidence="4">BESS domain-containing protein</fullName>
    </recommendedName>
</protein>